<evidence type="ECO:0000256" key="1">
    <source>
        <dbReference type="SAM" id="SignalP"/>
    </source>
</evidence>
<dbReference type="AlphaFoldDB" id="A0A290MVJ4"/>
<reference evidence="3" key="1">
    <citation type="submission" date="2017-09" db="EMBL/GenBank/DDBJ databases">
        <title>Genome evolution observed in wild isolates of Caulobacter crescentus.</title>
        <authorList>
            <person name="Ely B."/>
            <person name="Wilson K."/>
            <person name="Scott D."/>
        </authorList>
    </citation>
    <scope>NUCLEOTIDE SEQUENCE [LARGE SCALE GENOMIC DNA]</scope>
    <source>
        <strain evidence="3">CB13b1a</strain>
    </source>
</reference>
<keyword evidence="1" id="KW-0732">Signal</keyword>
<feature type="signal peptide" evidence="1">
    <location>
        <begin position="1"/>
        <end position="17"/>
    </location>
</feature>
<sequence>MMALSLLLLSIVGAAQAEDPPPAPVPAEVRALEGCWRGEGEVMGKPVEITLAARPAALGTLMTVDADSHAKADPKDRYVAHLILAGRGAPPKGGPATGVSGFWADSFGGDATAVGKGEVQPGGFDIAYPYPDASFLNRWRRDGDRMTWTIVLQGNGKETPFAAYGLMRAACPPKG</sequence>
<dbReference type="RefSeq" id="WP_096053272.1">
    <property type="nucleotide sequence ID" value="NZ_CP023315.3"/>
</dbReference>
<gene>
    <name evidence="2" type="ORF">CA606_17140</name>
</gene>
<dbReference type="EMBL" id="CP023315">
    <property type="protein sequence ID" value="ATC33912.1"/>
    <property type="molecule type" value="Genomic_DNA"/>
</dbReference>
<evidence type="ECO:0000313" key="2">
    <source>
        <dbReference type="EMBL" id="ATC33912.1"/>
    </source>
</evidence>
<evidence type="ECO:0000313" key="3">
    <source>
        <dbReference type="Proteomes" id="UP000217311"/>
    </source>
</evidence>
<protein>
    <recommendedName>
        <fullName evidence="4">DUF1579 domain-containing protein</fullName>
    </recommendedName>
</protein>
<organism evidence="2 3">
    <name type="scientific">Caulobacter vibrioides</name>
    <name type="common">Caulobacter crescentus</name>
    <dbReference type="NCBI Taxonomy" id="155892"/>
    <lineage>
        <taxon>Bacteria</taxon>
        <taxon>Pseudomonadati</taxon>
        <taxon>Pseudomonadota</taxon>
        <taxon>Alphaproteobacteria</taxon>
        <taxon>Caulobacterales</taxon>
        <taxon>Caulobacteraceae</taxon>
        <taxon>Caulobacter</taxon>
    </lineage>
</organism>
<proteinExistence type="predicted"/>
<dbReference type="Proteomes" id="UP000217311">
    <property type="component" value="Chromosome"/>
</dbReference>
<name>A0A290MVJ4_CAUVI</name>
<accession>A0A290MVJ4</accession>
<feature type="chain" id="PRO_5012855187" description="DUF1579 domain-containing protein" evidence="1">
    <location>
        <begin position="18"/>
        <end position="175"/>
    </location>
</feature>
<evidence type="ECO:0008006" key="4">
    <source>
        <dbReference type="Google" id="ProtNLM"/>
    </source>
</evidence>